<keyword evidence="1" id="KW-0472">Membrane</keyword>
<organism evidence="2 3">
    <name type="scientific">Linum trigynum</name>
    <dbReference type="NCBI Taxonomy" id="586398"/>
    <lineage>
        <taxon>Eukaryota</taxon>
        <taxon>Viridiplantae</taxon>
        <taxon>Streptophyta</taxon>
        <taxon>Embryophyta</taxon>
        <taxon>Tracheophyta</taxon>
        <taxon>Spermatophyta</taxon>
        <taxon>Magnoliopsida</taxon>
        <taxon>eudicotyledons</taxon>
        <taxon>Gunneridae</taxon>
        <taxon>Pentapetalae</taxon>
        <taxon>rosids</taxon>
        <taxon>fabids</taxon>
        <taxon>Malpighiales</taxon>
        <taxon>Linaceae</taxon>
        <taxon>Linum</taxon>
    </lineage>
</organism>
<proteinExistence type="predicted"/>
<accession>A0AAV2GKW9</accession>
<dbReference type="AlphaFoldDB" id="A0AAV2GKW9"/>
<name>A0AAV2GKW9_9ROSI</name>
<gene>
    <name evidence="2" type="ORF">LTRI10_LOCUS50453</name>
</gene>
<reference evidence="2 3" key="1">
    <citation type="submission" date="2024-04" db="EMBL/GenBank/DDBJ databases">
        <authorList>
            <person name="Fracassetti M."/>
        </authorList>
    </citation>
    <scope>NUCLEOTIDE SEQUENCE [LARGE SCALE GENOMIC DNA]</scope>
</reference>
<protein>
    <recommendedName>
        <fullName evidence="4">Zinc finger GRF-type domain-containing protein</fullName>
    </recommendedName>
</protein>
<evidence type="ECO:0000256" key="1">
    <source>
        <dbReference type="SAM" id="Phobius"/>
    </source>
</evidence>
<feature type="transmembrane region" description="Helical" evidence="1">
    <location>
        <begin position="141"/>
        <end position="161"/>
    </location>
</feature>
<evidence type="ECO:0000313" key="3">
    <source>
        <dbReference type="Proteomes" id="UP001497516"/>
    </source>
</evidence>
<evidence type="ECO:0000313" key="2">
    <source>
        <dbReference type="EMBL" id="CAL1411077.1"/>
    </source>
</evidence>
<keyword evidence="1" id="KW-1133">Transmembrane helix</keyword>
<dbReference type="EMBL" id="OZ034822">
    <property type="protein sequence ID" value="CAL1411077.1"/>
    <property type="molecule type" value="Genomic_DNA"/>
</dbReference>
<dbReference type="Proteomes" id="UP001497516">
    <property type="component" value="Chromosome 9"/>
</dbReference>
<keyword evidence="3" id="KW-1185">Reference proteome</keyword>
<keyword evidence="1" id="KW-0812">Transmembrane</keyword>
<evidence type="ECO:0008006" key="4">
    <source>
        <dbReference type="Google" id="ProtNLM"/>
    </source>
</evidence>
<sequence length="162" mass="18737">MSRRVGRRNIGRNFADSRSTNIKSEGAGVVICRCKVPALVQTSGTELNPDIQFYGFPNWMDPKGGCNFFRWVGSSSDISKARNNEVDGMMMKLEESLRLAESKAVIKKKDNKLREEELCNWMKIEKDRIVEAQNLYHEIRVIRYMLSFFLVLNILLVVVLWM</sequence>